<dbReference type="EMBL" id="JAAITQ010000025">
    <property type="protein sequence ID" value="NSE17201.1"/>
    <property type="molecule type" value="Genomic_DNA"/>
</dbReference>
<comment type="caution">
    <text evidence="1">The sequence shown here is derived from an EMBL/GenBank/DDBJ whole genome shotgun (WGS) entry which is preliminary data.</text>
</comment>
<proteinExistence type="predicted"/>
<name>A0ABX2GFL6_9FIRM</name>
<gene>
    <name evidence="1" type="ORF">G5B05_12460</name>
</gene>
<organism evidence="1 2">
    <name type="scientific">Fusicatenibacter saccharivorans</name>
    <dbReference type="NCBI Taxonomy" id="1150298"/>
    <lineage>
        <taxon>Bacteria</taxon>
        <taxon>Bacillati</taxon>
        <taxon>Bacillota</taxon>
        <taxon>Clostridia</taxon>
        <taxon>Lachnospirales</taxon>
        <taxon>Lachnospiraceae</taxon>
        <taxon>Fusicatenibacter</taxon>
    </lineage>
</organism>
<keyword evidence="2" id="KW-1185">Reference proteome</keyword>
<protein>
    <submittedName>
        <fullName evidence="1">Uncharacterized protein</fullName>
    </submittedName>
</protein>
<dbReference type="Proteomes" id="UP000768180">
    <property type="component" value="Unassembled WGS sequence"/>
</dbReference>
<dbReference type="RefSeq" id="WP_173830213.1">
    <property type="nucleotide sequence ID" value="NZ_JAAITQ010000025.1"/>
</dbReference>
<evidence type="ECO:0000313" key="1">
    <source>
        <dbReference type="EMBL" id="NSE17201.1"/>
    </source>
</evidence>
<reference evidence="1 2" key="1">
    <citation type="journal article" date="2020" name="Cell Host Microbe">
        <title>Functional and Genomic Variation between Human-Derived Isolates of Lachnospiraceae Reveals Inter- and Intra-Species Diversity.</title>
        <authorList>
            <person name="Sorbara M.T."/>
            <person name="Littmann E.R."/>
            <person name="Fontana E."/>
            <person name="Moody T.U."/>
            <person name="Kohout C.E."/>
            <person name="Gjonbalaj M."/>
            <person name="Eaton V."/>
            <person name="Seok R."/>
            <person name="Leiner I.M."/>
            <person name="Pamer E.G."/>
        </authorList>
    </citation>
    <scope>NUCLEOTIDE SEQUENCE [LARGE SCALE GENOMIC DNA]</scope>
    <source>
        <strain evidence="1 2">MSK.14.54</strain>
    </source>
</reference>
<accession>A0ABX2GFL6</accession>
<sequence length="310" mass="37073">MVIAGFAGCGKTTFCEKNPGDAIDLVCMPFKYSNFYEVAGSLKKGEKIKANERLMLRENWELYYYWMIRYLLWYSPERQIVIPTIRKIMEFLTADYIPYTVVYPERERKEEYEGRYRNRGDSESFLDVFIGRWDDMLDGLEQYGKKQIALQEGQYLSDVVSCMPTDDVYMSRQLVWFAEHLTQETSLAKKLRELREKFPEKAEKGQCAAEETEEYKWQENQSEGIQTDCHDEDKLCAVLYYEPICEENILDDFVWIESKKELQLLLERTEEKPLYTLKVSVLLMEMVKDKPKYREVVYRRNTENRWNRDV</sequence>
<evidence type="ECO:0000313" key="2">
    <source>
        <dbReference type="Proteomes" id="UP000768180"/>
    </source>
</evidence>